<comment type="caution">
    <text evidence="1">The sequence shown here is derived from an EMBL/GenBank/DDBJ whole genome shotgun (WGS) entry which is preliminary data.</text>
</comment>
<protein>
    <recommendedName>
        <fullName evidence="3">DUF4432 domain-containing protein</fullName>
    </recommendedName>
</protein>
<dbReference type="AlphaFoldDB" id="C8ND99"/>
<organism evidence="1 2">
    <name type="scientific">Cardiobacterium hominis (strain ATCC 15826 / DSM 8339 / NCTC 10426 / 6573)</name>
    <dbReference type="NCBI Taxonomy" id="638300"/>
    <lineage>
        <taxon>Bacteria</taxon>
        <taxon>Pseudomonadati</taxon>
        <taxon>Pseudomonadota</taxon>
        <taxon>Gammaproteobacteria</taxon>
        <taxon>Cardiobacteriales</taxon>
        <taxon>Cardiobacteriaceae</taxon>
        <taxon>Cardiobacterium</taxon>
    </lineage>
</organism>
<dbReference type="HOGENOM" id="CLU_070797_0_0_6"/>
<sequence length="340" mass="37864">MYKLPLNNKALFTAEAQTLLQSDAFTVTTRRYPRGIESLTIANARGHLEILPFMGQILWDAAFDGHSLRMKNMFARPQPAAEIVGTYGCFAFHSGLLAGGCPAPEDTHPLHGEFPCAQMDRAWLEIAPDAIRLVSEYEYVQGFGHHYLARPSVRLAAAAARFDIDMEVENRSAYQPMPLIYMCHMNYAYVAGGVMQQNLPDGAFQLRRTIPAHVHPTPAWQAFNEAILNGEVSADTLDRPDCYDPEIVYFADNLAQYGEALEFSLRDPASGVAFSTRFNSRDFPCATRWILNNPDQQVAAFVLPATARPEGYRAAAAAGTLQWLKADEHKHFHVNTGIQE</sequence>
<evidence type="ECO:0008006" key="3">
    <source>
        <dbReference type="Google" id="ProtNLM"/>
    </source>
</evidence>
<dbReference type="EMBL" id="ACKY01000130">
    <property type="protein sequence ID" value="EEV87492.1"/>
    <property type="molecule type" value="Genomic_DNA"/>
</dbReference>
<dbReference type="Gene3D" id="2.70.98.10">
    <property type="match status" value="1"/>
</dbReference>
<dbReference type="RefSeq" id="WP_004143231.1">
    <property type="nucleotide sequence ID" value="NZ_GG694029.1"/>
</dbReference>
<dbReference type="OrthoDB" id="146552at2"/>
<name>C8ND99_CARH6</name>
<evidence type="ECO:0000313" key="1">
    <source>
        <dbReference type="EMBL" id="EEV87492.1"/>
    </source>
</evidence>
<dbReference type="GeneID" id="84790579"/>
<dbReference type="STRING" id="2718.CHUV0807_1846"/>
<evidence type="ECO:0000313" key="2">
    <source>
        <dbReference type="Proteomes" id="UP000004870"/>
    </source>
</evidence>
<accession>C8ND99</accession>
<reference evidence="1 2" key="1">
    <citation type="submission" date="2009-08" db="EMBL/GenBank/DDBJ databases">
        <authorList>
            <person name="Qin X."/>
            <person name="Bachman B."/>
            <person name="Battles P."/>
            <person name="Bell A."/>
            <person name="Bess C."/>
            <person name="Bickham C."/>
            <person name="Chaboub L."/>
            <person name="Chen D."/>
            <person name="Coyle M."/>
            <person name="Deiros D.R."/>
            <person name="Dinh H."/>
            <person name="Forbes L."/>
            <person name="Fowler G."/>
            <person name="Francisco L."/>
            <person name="Fu Q."/>
            <person name="Gubbala S."/>
            <person name="Hale W."/>
            <person name="Han Y."/>
            <person name="Hemphill L."/>
            <person name="Highlander S.K."/>
            <person name="Hirani K."/>
            <person name="Hogues M."/>
            <person name="Jackson L."/>
            <person name="Jakkamsetti A."/>
            <person name="Javaid M."/>
            <person name="Jiang H."/>
            <person name="Korchina V."/>
            <person name="Kovar C."/>
            <person name="Lara F."/>
            <person name="Lee S."/>
            <person name="Mata R."/>
            <person name="Mathew T."/>
            <person name="Moen C."/>
            <person name="Morales K."/>
            <person name="Munidasa M."/>
            <person name="Nazareth L."/>
            <person name="Ngo R."/>
            <person name="Nguyen L."/>
            <person name="Okwuonu G."/>
            <person name="Ongeri F."/>
            <person name="Patil S."/>
            <person name="Petrosino J."/>
            <person name="Pham C."/>
            <person name="Pham P."/>
            <person name="Pu L.-L."/>
            <person name="Puazo M."/>
            <person name="Raj R."/>
            <person name="Reid J."/>
            <person name="Rouhana J."/>
            <person name="Saada N."/>
            <person name="Shang Y."/>
            <person name="Simmons D."/>
            <person name="Thornton R."/>
            <person name="Warren J."/>
            <person name="Weissenberger G."/>
            <person name="Zhang J."/>
            <person name="Zhang L."/>
            <person name="Zhou C."/>
            <person name="Zhu D."/>
            <person name="Muzny D."/>
            <person name="Worley K."/>
            <person name="Gibbs R."/>
        </authorList>
    </citation>
    <scope>NUCLEOTIDE SEQUENCE [LARGE SCALE GENOMIC DNA]</scope>
    <source>
        <strain evidence="2">ATCC 15826 / DSM 8339 / NCTC 10426 / 6573</strain>
    </source>
</reference>
<dbReference type="GO" id="GO:0030246">
    <property type="term" value="F:carbohydrate binding"/>
    <property type="evidence" value="ECO:0007669"/>
    <property type="project" value="InterPro"/>
</dbReference>
<dbReference type="CDD" id="cd09269">
    <property type="entry name" value="deoxyribose_mutarotase"/>
    <property type="match status" value="1"/>
</dbReference>
<keyword evidence="2" id="KW-1185">Reference proteome</keyword>
<gene>
    <name evidence="1" type="ORF">HMPREF0198_2477</name>
</gene>
<proteinExistence type="predicted"/>
<dbReference type="InterPro" id="IPR027839">
    <property type="entry name" value="DUF4432"/>
</dbReference>
<dbReference type="Proteomes" id="UP000004870">
    <property type="component" value="Unassembled WGS sequence"/>
</dbReference>
<dbReference type="Pfam" id="PF14486">
    <property type="entry name" value="DUF4432"/>
    <property type="match status" value="1"/>
</dbReference>
<dbReference type="InterPro" id="IPR014718">
    <property type="entry name" value="GH-type_carb-bd"/>
</dbReference>